<organism evidence="3 4">
    <name type="scientific">Brevibacillus reuszeri</name>
    <dbReference type="NCBI Taxonomy" id="54915"/>
    <lineage>
        <taxon>Bacteria</taxon>
        <taxon>Bacillati</taxon>
        <taxon>Bacillota</taxon>
        <taxon>Bacilli</taxon>
        <taxon>Bacillales</taxon>
        <taxon>Paenibacillaceae</taxon>
        <taxon>Brevibacillus</taxon>
    </lineage>
</organism>
<feature type="compositionally biased region" description="Low complexity" evidence="1">
    <location>
        <begin position="74"/>
        <end position="95"/>
    </location>
</feature>
<evidence type="ECO:0000313" key="3">
    <source>
        <dbReference type="EMBL" id="KNB72038.1"/>
    </source>
</evidence>
<feature type="region of interest" description="Disordered" evidence="1">
    <location>
        <begin position="73"/>
        <end position="97"/>
    </location>
</feature>
<sequence length="383" mass="41843">MARNDVGGCILAKKNDTKSELGKFIAVIGAVLGVAAGSIFVLNQFVFDSNKAPTVKTTATQQPAQKISTEAIQTASEGTAGESSSPESSQTQTPPVAIPVSNTASVEAVEPFRASLEMGEYVAIFNQAGTEKVLSFHLTKEEVKTLLGKPKSESYVDGETTNLCYNYGSFSIFFDENDQYISYMSYDGKKDLLSKPWLSKLTKTQDTGNVDFYDSPTGYTMVKVDHYPESNDVVVYLLKNYPQTENVATPPPPEPSQVVQTPAPTPPSKNNTKKEQKNADGSYVMSPGEELLIENVQVTNSSKVHSAKYTIDINYSFAYNSPNMVKVITDPEKNLELMPGETATVQIKVKTSKSAPKASYRFIVSLKQGWASRPLKDFTVEVK</sequence>
<evidence type="ECO:0000256" key="2">
    <source>
        <dbReference type="SAM" id="Phobius"/>
    </source>
</evidence>
<dbReference type="OrthoDB" id="2475371at2"/>
<evidence type="ECO:0000313" key="4">
    <source>
        <dbReference type="Proteomes" id="UP000036834"/>
    </source>
</evidence>
<feature type="region of interest" description="Disordered" evidence="1">
    <location>
        <begin position="245"/>
        <end position="281"/>
    </location>
</feature>
<keyword evidence="2" id="KW-0812">Transmembrane</keyword>
<protein>
    <submittedName>
        <fullName evidence="3">Uncharacterized protein</fullName>
    </submittedName>
</protein>
<dbReference type="AlphaFoldDB" id="A0A0K9YTK2"/>
<dbReference type="Proteomes" id="UP000036834">
    <property type="component" value="Unassembled WGS sequence"/>
</dbReference>
<keyword evidence="2" id="KW-0472">Membrane</keyword>
<proteinExistence type="predicted"/>
<comment type="caution">
    <text evidence="3">The sequence shown here is derived from an EMBL/GenBank/DDBJ whole genome shotgun (WGS) entry which is preliminary data.</text>
</comment>
<keyword evidence="2" id="KW-1133">Transmembrane helix</keyword>
<reference evidence="4" key="1">
    <citation type="submission" date="2015-07" db="EMBL/GenBank/DDBJ databases">
        <title>Genome sequencing project for genomic taxonomy and phylogenomics of Bacillus-like bacteria.</title>
        <authorList>
            <person name="Liu B."/>
            <person name="Wang J."/>
            <person name="Zhu Y."/>
            <person name="Liu G."/>
            <person name="Chen Q."/>
            <person name="Chen Z."/>
            <person name="Lan J."/>
            <person name="Che J."/>
            <person name="Ge C."/>
            <person name="Shi H."/>
            <person name="Pan Z."/>
            <person name="Liu X."/>
        </authorList>
    </citation>
    <scope>NUCLEOTIDE SEQUENCE [LARGE SCALE GENOMIC DNA]</scope>
    <source>
        <strain evidence="4">DSM 9887</strain>
    </source>
</reference>
<dbReference type="PATRIC" id="fig|54915.3.peg.2910"/>
<dbReference type="EMBL" id="LGIQ01000009">
    <property type="protein sequence ID" value="KNB72038.1"/>
    <property type="molecule type" value="Genomic_DNA"/>
</dbReference>
<gene>
    <name evidence="3" type="ORF">ADS79_19045</name>
</gene>
<feature type="transmembrane region" description="Helical" evidence="2">
    <location>
        <begin position="21"/>
        <end position="42"/>
    </location>
</feature>
<accession>A0A0K9YTK2</accession>
<evidence type="ECO:0000256" key="1">
    <source>
        <dbReference type="SAM" id="MobiDB-lite"/>
    </source>
</evidence>
<name>A0A0K9YTK2_9BACL</name>